<accession>A0A0E9Q6V9</accession>
<organism evidence="1">
    <name type="scientific">Anguilla anguilla</name>
    <name type="common">European freshwater eel</name>
    <name type="synonym">Muraena anguilla</name>
    <dbReference type="NCBI Taxonomy" id="7936"/>
    <lineage>
        <taxon>Eukaryota</taxon>
        <taxon>Metazoa</taxon>
        <taxon>Chordata</taxon>
        <taxon>Craniata</taxon>
        <taxon>Vertebrata</taxon>
        <taxon>Euteleostomi</taxon>
        <taxon>Actinopterygii</taxon>
        <taxon>Neopterygii</taxon>
        <taxon>Teleostei</taxon>
        <taxon>Anguilliformes</taxon>
        <taxon>Anguillidae</taxon>
        <taxon>Anguilla</taxon>
    </lineage>
</organism>
<dbReference type="EMBL" id="GBXM01096497">
    <property type="protein sequence ID" value="JAH12080.1"/>
    <property type="molecule type" value="Transcribed_RNA"/>
</dbReference>
<name>A0A0E9Q6V9_ANGAN</name>
<reference evidence="1" key="2">
    <citation type="journal article" date="2015" name="Fish Shellfish Immunol.">
        <title>Early steps in the European eel (Anguilla anguilla)-Vibrio vulnificus interaction in the gills: Role of the RtxA13 toxin.</title>
        <authorList>
            <person name="Callol A."/>
            <person name="Pajuelo D."/>
            <person name="Ebbesson L."/>
            <person name="Teles M."/>
            <person name="MacKenzie S."/>
            <person name="Amaro C."/>
        </authorList>
    </citation>
    <scope>NUCLEOTIDE SEQUENCE</scope>
</reference>
<evidence type="ECO:0000313" key="1">
    <source>
        <dbReference type="EMBL" id="JAH12080.1"/>
    </source>
</evidence>
<proteinExistence type="predicted"/>
<reference evidence="1" key="1">
    <citation type="submission" date="2014-11" db="EMBL/GenBank/DDBJ databases">
        <authorList>
            <person name="Amaro Gonzalez C."/>
        </authorList>
    </citation>
    <scope>NUCLEOTIDE SEQUENCE</scope>
</reference>
<sequence>MCSLCESVLSESQRLIQTLCYRWLDLITFLFQVLSGANIVSLKL</sequence>
<protein>
    <submittedName>
        <fullName evidence="1">Uncharacterized protein</fullName>
    </submittedName>
</protein>
<dbReference type="AlphaFoldDB" id="A0A0E9Q6V9"/>